<evidence type="ECO:0000256" key="1">
    <source>
        <dbReference type="SAM" id="MobiDB-lite"/>
    </source>
</evidence>
<dbReference type="SMART" id="SM00404">
    <property type="entry name" value="PTPc_motif"/>
    <property type="match status" value="1"/>
</dbReference>
<reference evidence="5" key="1">
    <citation type="submission" date="2019-12" db="UniProtKB">
        <authorList>
            <consortium name="WormBaseParasite"/>
        </authorList>
    </citation>
    <scope>IDENTIFICATION</scope>
</reference>
<sequence length="434" mass="49636">MKNHEYESETKTAIGDYEDHSTSVCLEWLAQLACLSRDQLIRRFRDEYVSLPGTPCVSLITQFWANSYNDKNRYRDIPCLDKTRVRLKCSGNDYIHANWIDSPEMPGRIIMTQAPMVNTANDFWRMVMGEKVNLIVALTKVAEKGVEKSFAYWPMEMGPKGVMKFQNYVIRKTGHQNMPGCCISILEVTNTDNNERLKVKHLLYLDWPDHKVPKCTHRFMALVKLCAQLMRNPISVSNVNVTLIHCSAGVGRSGTLTALLMLSSAVDKGLAPNVQNTVKCLREQRAMAVQGLEQYAFIYRSVMEMIWVKEDMSEEVQTNAHKQIDLLRSMTTKSTCDLSQLKPRNVFMSDKINVVEQPSPLKRPLGQSKGAPALRERQRSPSISAQRKRRDSGLQAIKNIFANKLFQKGRRRSRTLPPPERKMDKKDKKPPQSK</sequence>
<proteinExistence type="predicted"/>
<dbReference type="InterPro" id="IPR016130">
    <property type="entry name" value="Tyr_Pase_AS"/>
</dbReference>
<organism evidence="4 5">
    <name type="scientific">Trichuris muris</name>
    <name type="common">Mouse whipworm</name>
    <dbReference type="NCBI Taxonomy" id="70415"/>
    <lineage>
        <taxon>Eukaryota</taxon>
        <taxon>Metazoa</taxon>
        <taxon>Ecdysozoa</taxon>
        <taxon>Nematoda</taxon>
        <taxon>Enoplea</taxon>
        <taxon>Dorylaimia</taxon>
        <taxon>Trichinellida</taxon>
        <taxon>Trichuridae</taxon>
        <taxon>Trichuris</taxon>
    </lineage>
</organism>
<dbReference type="PROSITE" id="PS50056">
    <property type="entry name" value="TYR_PHOSPHATASE_2"/>
    <property type="match status" value="1"/>
</dbReference>
<dbReference type="Gene3D" id="3.90.190.10">
    <property type="entry name" value="Protein tyrosine phosphatase superfamily"/>
    <property type="match status" value="1"/>
</dbReference>
<feature type="region of interest" description="Disordered" evidence="1">
    <location>
        <begin position="357"/>
        <end position="434"/>
    </location>
</feature>
<dbReference type="CDD" id="cd00047">
    <property type="entry name" value="PTPc"/>
    <property type="match status" value="1"/>
</dbReference>
<feature type="compositionally biased region" description="Basic and acidic residues" evidence="1">
    <location>
        <begin position="419"/>
        <end position="434"/>
    </location>
</feature>
<dbReference type="STRING" id="70415.A0A5S6R3H9"/>
<dbReference type="InterPro" id="IPR000387">
    <property type="entry name" value="Tyr_Pase_dom"/>
</dbReference>
<dbReference type="PRINTS" id="PR00700">
    <property type="entry name" value="PRTYPHPHTASE"/>
</dbReference>
<dbReference type="PROSITE" id="PS50055">
    <property type="entry name" value="TYR_PHOSPHATASE_PTP"/>
    <property type="match status" value="1"/>
</dbReference>
<dbReference type="SUPFAM" id="SSF52799">
    <property type="entry name" value="(Phosphotyrosine protein) phosphatases II"/>
    <property type="match status" value="1"/>
</dbReference>
<dbReference type="InterPro" id="IPR050348">
    <property type="entry name" value="Protein-Tyr_Phosphatase"/>
</dbReference>
<dbReference type="GO" id="GO:0004725">
    <property type="term" value="F:protein tyrosine phosphatase activity"/>
    <property type="evidence" value="ECO:0007669"/>
    <property type="project" value="InterPro"/>
</dbReference>
<dbReference type="PANTHER" id="PTHR19134">
    <property type="entry name" value="RECEPTOR-TYPE TYROSINE-PROTEIN PHOSPHATASE"/>
    <property type="match status" value="1"/>
</dbReference>
<dbReference type="InterPro" id="IPR000242">
    <property type="entry name" value="PTP_cat"/>
</dbReference>
<protein>
    <submittedName>
        <fullName evidence="5">Tyrosine-protein phosphatase domain-containing protein</fullName>
    </submittedName>
</protein>
<dbReference type="Pfam" id="PF00102">
    <property type="entry name" value="Y_phosphatase"/>
    <property type="match status" value="1"/>
</dbReference>
<dbReference type="PROSITE" id="PS00383">
    <property type="entry name" value="TYR_PHOSPHATASE_1"/>
    <property type="match status" value="1"/>
</dbReference>
<evidence type="ECO:0000313" key="4">
    <source>
        <dbReference type="Proteomes" id="UP000046395"/>
    </source>
</evidence>
<dbReference type="PANTHER" id="PTHR19134:SF449">
    <property type="entry name" value="TYROSINE-PROTEIN PHOSPHATASE 1"/>
    <property type="match status" value="1"/>
</dbReference>
<evidence type="ECO:0000259" key="3">
    <source>
        <dbReference type="PROSITE" id="PS50056"/>
    </source>
</evidence>
<dbReference type="AlphaFoldDB" id="A0A5S6R3H9"/>
<evidence type="ECO:0000313" key="5">
    <source>
        <dbReference type="WBParaSite" id="TMUE_3000013983.1"/>
    </source>
</evidence>
<dbReference type="Proteomes" id="UP000046395">
    <property type="component" value="Unassembled WGS sequence"/>
</dbReference>
<dbReference type="SMART" id="SM00194">
    <property type="entry name" value="PTPc"/>
    <property type="match status" value="1"/>
</dbReference>
<keyword evidence="4" id="KW-1185">Reference proteome</keyword>
<dbReference type="WBParaSite" id="TMUE_3000013983.1">
    <property type="protein sequence ID" value="TMUE_3000013983.1"/>
    <property type="gene ID" value="WBGene00287623"/>
</dbReference>
<dbReference type="InterPro" id="IPR029021">
    <property type="entry name" value="Prot-tyrosine_phosphatase-like"/>
</dbReference>
<feature type="domain" description="Tyrosine-protein phosphatase" evidence="2">
    <location>
        <begin position="70"/>
        <end position="305"/>
    </location>
</feature>
<name>A0A5S6R3H9_TRIMR</name>
<feature type="domain" description="Tyrosine specific protein phosphatases" evidence="3">
    <location>
        <begin position="217"/>
        <end position="296"/>
    </location>
</feature>
<accession>A0A5S6R3H9</accession>
<dbReference type="InterPro" id="IPR003595">
    <property type="entry name" value="Tyr_Pase_cat"/>
</dbReference>
<evidence type="ECO:0000259" key="2">
    <source>
        <dbReference type="PROSITE" id="PS50055"/>
    </source>
</evidence>